<dbReference type="Gene3D" id="1.10.10.10">
    <property type="entry name" value="Winged helix-like DNA-binding domain superfamily/Winged helix DNA-binding domain"/>
    <property type="match status" value="1"/>
</dbReference>
<gene>
    <name evidence="6" type="ordered locus">Thal_0597</name>
</gene>
<dbReference type="InterPro" id="IPR000847">
    <property type="entry name" value="LysR_HTH_N"/>
</dbReference>
<dbReference type="SUPFAM" id="SSF53850">
    <property type="entry name" value="Periplasmic binding protein-like II"/>
    <property type="match status" value="1"/>
</dbReference>
<dbReference type="SUPFAM" id="SSF46785">
    <property type="entry name" value="Winged helix' DNA-binding domain"/>
    <property type="match status" value="1"/>
</dbReference>
<proteinExistence type="inferred from homology"/>
<dbReference type="Proteomes" id="UP000002043">
    <property type="component" value="Chromosome"/>
</dbReference>
<dbReference type="GO" id="GO:0003700">
    <property type="term" value="F:DNA-binding transcription factor activity"/>
    <property type="evidence" value="ECO:0007669"/>
    <property type="project" value="InterPro"/>
</dbReference>
<dbReference type="EMBL" id="CP001931">
    <property type="protein sequence ID" value="ADC89231.1"/>
    <property type="molecule type" value="Genomic_DNA"/>
</dbReference>
<dbReference type="HOGENOM" id="CLU_039613_6_1_0"/>
<dbReference type="InterPro" id="IPR005119">
    <property type="entry name" value="LysR_subst-bd"/>
</dbReference>
<dbReference type="InterPro" id="IPR036390">
    <property type="entry name" value="WH_DNA-bd_sf"/>
</dbReference>
<dbReference type="AlphaFoldDB" id="D3SPZ4"/>
<dbReference type="PANTHER" id="PTHR30126">
    <property type="entry name" value="HTH-TYPE TRANSCRIPTIONAL REGULATOR"/>
    <property type="match status" value="1"/>
</dbReference>
<dbReference type="Pfam" id="PF00126">
    <property type="entry name" value="HTH_1"/>
    <property type="match status" value="1"/>
</dbReference>
<keyword evidence="3" id="KW-0238">DNA-binding</keyword>
<dbReference type="GO" id="GO:0000976">
    <property type="term" value="F:transcription cis-regulatory region binding"/>
    <property type="evidence" value="ECO:0007669"/>
    <property type="project" value="TreeGrafter"/>
</dbReference>
<evidence type="ECO:0000256" key="2">
    <source>
        <dbReference type="ARBA" id="ARBA00023015"/>
    </source>
</evidence>
<keyword evidence="2" id="KW-0805">Transcription regulation</keyword>
<dbReference type="Pfam" id="PF03466">
    <property type="entry name" value="LysR_substrate"/>
    <property type="match status" value="1"/>
</dbReference>
<protein>
    <submittedName>
        <fullName evidence="6">Transcriptional regulator, LysR family</fullName>
    </submittedName>
</protein>
<evidence type="ECO:0000259" key="5">
    <source>
        <dbReference type="PROSITE" id="PS50931"/>
    </source>
</evidence>
<evidence type="ECO:0000313" key="6">
    <source>
        <dbReference type="EMBL" id="ADC89231.1"/>
    </source>
</evidence>
<evidence type="ECO:0000256" key="3">
    <source>
        <dbReference type="ARBA" id="ARBA00023125"/>
    </source>
</evidence>
<organism evidence="6 7">
    <name type="scientific">Thermocrinis albus (strain DSM 14484 / JCM 11386 / HI 11/12)</name>
    <dbReference type="NCBI Taxonomy" id="638303"/>
    <lineage>
        <taxon>Bacteria</taxon>
        <taxon>Pseudomonadati</taxon>
        <taxon>Aquificota</taxon>
        <taxon>Aquificia</taxon>
        <taxon>Aquificales</taxon>
        <taxon>Aquificaceae</taxon>
        <taxon>Thermocrinis</taxon>
    </lineage>
</organism>
<dbReference type="OrthoDB" id="9785745at2"/>
<accession>D3SPZ4</accession>
<sequence>MIDITKLKTFVAVADLGSFSKASEILYITQPAVTQQIKALEKMVGAKLFQRQGGRIVLTEEGKRIYELAKALLSDYENLMEEMANIKKEFKESLFIGISTTLSEYKVPELIAEFHSQMPSITIRVFVENSQQIEEGLSSGVLNLGIIEREPSEKFNSIRWFVDEVVFFTHPQHPFARMGSIEPEMLYEADIIFRESSSGTRRVVKQALERLGIVFERLNIKIEVNCGRSILSMVKSGYGCSFLSRGLLEKDLEEGSIVEVPIKGFKAERWYYIIYPQGGKLSFLANRFMRFLLSKEKQELVKDEERIDL</sequence>
<dbReference type="STRING" id="638303.Thal_0597"/>
<feature type="domain" description="HTH lysR-type" evidence="5">
    <location>
        <begin position="2"/>
        <end position="59"/>
    </location>
</feature>
<evidence type="ECO:0000256" key="4">
    <source>
        <dbReference type="ARBA" id="ARBA00023163"/>
    </source>
</evidence>
<dbReference type="RefSeq" id="WP_012991638.1">
    <property type="nucleotide sequence ID" value="NC_013894.1"/>
</dbReference>
<dbReference type="PRINTS" id="PR00039">
    <property type="entry name" value="HTHLYSR"/>
</dbReference>
<dbReference type="PROSITE" id="PS50931">
    <property type="entry name" value="HTH_LYSR"/>
    <property type="match status" value="1"/>
</dbReference>
<comment type="similarity">
    <text evidence="1">Belongs to the LysR transcriptional regulatory family.</text>
</comment>
<reference evidence="7" key="1">
    <citation type="journal article" date="2010" name="Stand. Genomic Sci.">
        <title>Complete genome sequence of Thermocrinis albus type strain (HI 11/12T).</title>
        <authorList>
            <person name="Wirth R."/>
            <person name="Sikorski J."/>
            <person name="Brambilla E."/>
            <person name="Misra M."/>
            <person name="Lapidus A."/>
            <person name="Copeland A."/>
            <person name="Nolan M."/>
            <person name="Lucas S."/>
            <person name="Chen F."/>
            <person name="Tice H."/>
            <person name="Cheng J.F."/>
            <person name="Han C."/>
            <person name="Detter J.C."/>
            <person name="Tapia R."/>
            <person name="Bruce D."/>
            <person name="Goodwin L."/>
            <person name="Pitluck S."/>
            <person name="Pati A."/>
            <person name="Anderson I."/>
            <person name="Ivanova N."/>
            <person name="Mavromatis K."/>
            <person name="Mikhailova N."/>
            <person name="Chen A."/>
            <person name="Palaniappan K."/>
            <person name="Bilek Y."/>
            <person name="Hader T."/>
            <person name="Land M."/>
            <person name="Hauser L."/>
            <person name="Chang Y.J."/>
            <person name="Jeffries C.D."/>
            <person name="Tindall B.J."/>
            <person name="Rohde M."/>
            <person name="Goker M."/>
            <person name="Bristow J."/>
            <person name="Eisen J.A."/>
            <person name="Markowitz V."/>
            <person name="Hugenholtz P."/>
            <person name="Kyrpides N.C."/>
            <person name="Klenk H.P."/>
        </authorList>
    </citation>
    <scope>NUCLEOTIDE SEQUENCE [LARGE SCALE GENOMIC DNA]</scope>
    <source>
        <strain evidence="7">DSM 14484 / JCM 11386 / HI 11/12</strain>
    </source>
</reference>
<dbReference type="FunFam" id="1.10.10.10:FF:000001">
    <property type="entry name" value="LysR family transcriptional regulator"/>
    <property type="match status" value="1"/>
</dbReference>
<evidence type="ECO:0000313" key="7">
    <source>
        <dbReference type="Proteomes" id="UP000002043"/>
    </source>
</evidence>
<dbReference type="KEGG" id="tal:Thal_0597"/>
<dbReference type="Gene3D" id="3.40.190.290">
    <property type="match status" value="1"/>
</dbReference>
<evidence type="ECO:0000256" key="1">
    <source>
        <dbReference type="ARBA" id="ARBA00009437"/>
    </source>
</evidence>
<dbReference type="eggNOG" id="COG0583">
    <property type="taxonomic scope" value="Bacteria"/>
</dbReference>
<dbReference type="PANTHER" id="PTHR30126:SF64">
    <property type="entry name" value="HTH-TYPE TRANSCRIPTIONAL REGULATOR CITR"/>
    <property type="match status" value="1"/>
</dbReference>
<keyword evidence="7" id="KW-1185">Reference proteome</keyword>
<keyword evidence="4" id="KW-0804">Transcription</keyword>
<name>D3SPZ4_THEAH</name>
<dbReference type="InterPro" id="IPR036388">
    <property type="entry name" value="WH-like_DNA-bd_sf"/>
</dbReference>